<keyword evidence="2" id="KW-1185">Reference proteome</keyword>
<proteinExistence type="predicted"/>
<dbReference type="RefSeq" id="WP_188671175.1">
    <property type="nucleotide sequence ID" value="NZ_BMJH01000001.1"/>
</dbReference>
<reference evidence="1" key="1">
    <citation type="journal article" date="2014" name="Int. J. Syst. Evol. Microbiol.">
        <title>Complete genome sequence of Corynebacterium casei LMG S-19264T (=DSM 44701T), isolated from a smear-ripened cheese.</title>
        <authorList>
            <consortium name="US DOE Joint Genome Institute (JGI-PGF)"/>
            <person name="Walter F."/>
            <person name="Albersmeier A."/>
            <person name="Kalinowski J."/>
            <person name="Ruckert C."/>
        </authorList>
    </citation>
    <scope>NUCLEOTIDE SEQUENCE</scope>
    <source>
        <strain evidence="1">CGMCC 1.15478</strain>
    </source>
</reference>
<comment type="caution">
    <text evidence="1">The sequence shown here is derived from an EMBL/GenBank/DDBJ whole genome shotgun (WGS) entry which is preliminary data.</text>
</comment>
<dbReference type="EMBL" id="BMJH01000001">
    <property type="protein sequence ID" value="GGC59400.1"/>
    <property type="molecule type" value="Genomic_DNA"/>
</dbReference>
<evidence type="ECO:0000313" key="2">
    <source>
        <dbReference type="Proteomes" id="UP000641514"/>
    </source>
</evidence>
<dbReference type="Proteomes" id="UP000641514">
    <property type="component" value="Unassembled WGS sequence"/>
</dbReference>
<dbReference type="AlphaFoldDB" id="A0A916XAD4"/>
<reference evidence="1" key="2">
    <citation type="submission" date="2020-09" db="EMBL/GenBank/DDBJ databases">
        <authorList>
            <person name="Sun Q."/>
            <person name="Zhou Y."/>
        </authorList>
    </citation>
    <scope>NUCLEOTIDE SEQUENCE</scope>
    <source>
        <strain evidence="1">CGMCC 1.15478</strain>
    </source>
</reference>
<protein>
    <submittedName>
        <fullName evidence="1">Uncharacterized protein</fullName>
    </submittedName>
</protein>
<organism evidence="1 2">
    <name type="scientific">Hoyosella rhizosphaerae</name>
    <dbReference type="NCBI Taxonomy" id="1755582"/>
    <lineage>
        <taxon>Bacteria</taxon>
        <taxon>Bacillati</taxon>
        <taxon>Actinomycetota</taxon>
        <taxon>Actinomycetes</taxon>
        <taxon>Mycobacteriales</taxon>
        <taxon>Hoyosellaceae</taxon>
        <taxon>Hoyosella</taxon>
    </lineage>
</organism>
<evidence type="ECO:0000313" key="1">
    <source>
        <dbReference type="EMBL" id="GGC59400.1"/>
    </source>
</evidence>
<name>A0A916XAD4_9ACTN</name>
<gene>
    <name evidence="1" type="ORF">GCM10011410_09810</name>
</gene>
<sequence length="412" mass="44627">MGRTDALRHVVSERKDAVLRRSLEVVSGPQGMFVSGPEAEVHSFAERIIDESPGEVFSQAAPMRLIPSVPGPKLLRSRGGVFLKVAPPARTLLAARGVIPSSDGIFRTTIRGANAVRSAHLHWVTSALSAKNIVNAHVAFSVMALRTAVRDTEAAVEAVGGTADQVLALAQASRAGDVFGHHRALSRLQRTVDATGVLASADWEAVASLGPMLEVTVERLRAHTRRTLDTVPADASISDRAKYLSQASDENRLGETLQLLLVAEESVYLWQQLRAERVRAEEPEHLEATIASAEALLKEHSDRDSEIVRALREQLAGLGSIRVRDVHRWNSTIRLRRSIAGLHDIVEDFSHSRHGQLMGWLDDEDPALGAALAEMRRKAAGAGKVARTRIGQVGHHLQALKPGSHRADVGEA</sequence>
<accession>A0A916XAD4</accession>